<evidence type="ECO:0000313" key="2">
    <source>
        <dbReference type="EMBL" id="PSC04557.1"/>
    </source>
</evidence>
<protein>
    <recommendedName>
        <fullName evidence="1">Peptidoglycan binding-like domain-containing protein</fullName>
    </recommendedName>
</protein>
<dbReference type="InterPro" id="IPR036365">
    <property type="entry name" value="PGBD-like_sf"/>
</dbReference>
<dbReference type="InterPro" id="IPR002477">
    <property type="entry name" value="Peptidoglycan-bd-like"/>
</dbReference>
<dbReference type="InterPro" id="IPR036366">
    <property type="entry name" value="PGBDSf"/>
</dbReference>
<gene>
    <name evidence="2" type="ORF">SLNSH_13760</name>
</gene>
<comment type="caution">
    <text evidence="2">The sequence shown here is derived from an EMBL/GenBank/DDBJ whole genome shotgun (WGS) entry which is preliminary data.</text>
</comment>
<proteinExistence type="predicted"/>
<dbReference type="EMBL" id="PVZS01000013">
    <property type="protein sequence ID" value="PSC04557.1"/>
    <property type="molecule type" value="Genomic_DNA"/>
</dbReference>
<feature type="domain" description="Peptidoglycan binding-like" evidence="1">
    <location>
        <begin position="156"/>
        <end position="207"/>
    </location>
</feature>
<dbReference type="RefSeq" id="WP_106337581.1">
    <property type="nucleotide sequence ID" value="NZ_PVZS01000013.1"/>
</dbReference>
<evidence type="ECO:0000313" key="3">
    <source>
        <dbReference type="Proteomes" id="UP000239772"/>
    </source>
</evidence>
<dbReference type="SUPFAM" id="SSF47090">
    <property type="entry name" value="PGBD-like"/>
    <property type="match status" value="1"/>
</dbReference>
<evidence type="ECO:0000259" key="1">
    <source>
        <dbReference type="Pfam" id="PF01471"/>
    </source>
</evidence>
<dbReference type="Gene3D" id="1.10.101.10">
    <property type="entry name" value="PGBD-like superfamily/PGBD"/>
    <property type="match status" value="1"/>
</dbReference>
<dbReference type="OrthoDB" id="8018686at2"/>
<name>A0A2T1HSE3_9HYPH</name>
<accession>A0A2T1HSE3</accession>
<organism evidence="2 3">
    <name type="scientific">Alsobacter soli</name>
    <dbReference type="NCBI Taxonomy" id="2109933"/>
    <lineage>
        <taxon>Bacteria</taxon>
        <taxon>Pseudomonadati</taxon>
        <taxon>Pseudomonadota</taxon>
        <taxon>Alphaproteobacteria</taxon>
        <taxon>Hyphomicrobiales</taxon>
        <taxon>Alsobacteraceae</taxon>
        <taxon>Alsobacter</taxon>
    </lineage>
</organism>
<dbReference type="Pfam" id="PF01471">
    <property type="entry name" value="PG_binding_1"/>
    <property type="match status" value="1"/>
</dbReference>
<keyword evidence="3" id="KW-1185">Reference proteome</keyword>
<sequence>MPEVLARTDHDFVLSQERRPRKASARSRRKPARAAWLTALFRNPGTTIVGAASAAIAVGVVVNALALQSAPHPAPFFGRAGGEVVKLSGFPAVLPPTRPTDLGPATTASVTPAEPTKAAARAASPAQPIPQPIPRGDVIGDMLRGGAPAAAEISKPVLNAQKALNKLGYGPVKIDGVFGSGTRQALERFERDHKLPATGELGARTARELASASGIPLD</sequence>
<dbReference type="Proteomes" id="UP000239772">
    <property type="component" value="Unassembled WGS sequence"/>
</dbReference>
<dbReference type="AlphaFoldDB" id="A0A2T1HSE3"/>
<reference evidence="3" key="1">
    <citation type="submission" date="2018-03" db="EMBL/GenBank/DDBJ databases">
        <authorList>
            <person name="Sun L."/>
            <person name="Liu H."/>
            <person name="Chen W."/>
            <person name="Huang K."/>
            <person name="Liu W."/>
            <person name="Gao X."/>
        </authorList>
    </citation>
    <scope>NUCLEOTIDE SEQUENCE [LARGE SCALE GENOMIC DNA]</scope>
    <source>
        <strain evidence="3">SH9</strain>
    </source>
</reference>